<dbReference type="GO" id="GO:0005880">
    <property type="term" value="C:nuclear microtubule"/>
    <property type="evidence" value="ECO:0007669"/>
    <property type="project" value="TreeGrafter"/>
</dbReference>
<feature type="compositionally biased region" description="Basic and acidic residues" evidence="2">
    <location>
        <begin position="110"/>
        <end position="127"/>
    </location>
</feature>
<dbReference type="GO" id="GO:0008017">
    <property type="term" value="F:microtubule binding"/>
    <property type="evidence" value="ECO:0007669"/>
    <property type="project" value="TreeGrafter"/>
</dbReference>
<comment type="similarity">
    <text evidence="1">Belongs to the QWRF family.</text>
</comment>
<feature type="region of interest" description="Disordered" evidence="2">
    <location>
        <begin position="92"/>
        <end position="164"/>
    </location>
</feature>
<keyword evidence="4" id="KW-1185">Reference proteome</keyword>
<dbReference type="InterPro" id="IPR007573">
    <property type="entry name" value="QWRF"/>
</dbReference>
<dbReference type="GO" id="GO:0051225">
    <property type="term" value="P:spindle assembly"/>
    <property type="evidence" value="ECO:0007669"/>
    <property type="project" value="TreeGrafter"/>
</dbReference>
<dbReference type="Proteomes" id="UP001141806">
    <property type="component" value="Unassembled WGS sequence"/>
</dbReference>
<dbReference type="PANTHER" id="PTHR31807">
    <property type="entry name" value="AUGMIN FAMILY MEMBER"/>
    <property type="match status" value="1"/>
</dbReference>
<sequence length="164" mass="17979">MTSSTSSPSKGHSQSNTGKTTAVASSLTNSCNVPSILSFAADARKGKTGENRIVDAHLLRLLYNWHLQWHLVNVRADASMLLQRLIVEGIDTDDTTKTASAEQETTAAAARRDEQQVKRRKPTDSIGKRYRFSHPSFSWRVQTSDPQTPASNRTGASKPPLSTK</sequence>
<proteinExistence type="inferred from homology"/>
<dbReference type="PANTHER" id="PTHR31807:SF2">
    <property type="entry name" value="PROTEIN SNOWY COTYLEDON 3"/>
    <property type="match status" value="1"/>
</dbReference>
<evidence type="ECO:0000256" key="1">
    <source>
        <dbReference type="ARBA" id="ARBA00010016"/>
    </source>
</evidence>
<evidence type="ECO:0000313" key="3">
    <source>
        <dbReference type="EMBL" id="KAJ4972863.1"/>
    </source>
</evidence>
<feature type="compositionally biased region" description="Low complexity" evidence="2">
    <location>
        <begin position="1"/>
        <end position="15"/>
    </location>
</feature>
<reference evidence="3" key="1">
    <citation type="journal article" date="2023" name="Plant J.">
        <title>The genome of the king protea, Protea cynaroides.</title>
        <authorList>
            <person name="Chang J."/>
            <person name="Duong T.A."/>
            <person name="Schoeman C."/>
            <person name="Ma X."/>
            <person name="Roodt D."/>
            <person name="Barker N."/>
            <person name="Li Z."/>
            <person name="Van de Peer Y."/>
            <person name="Mizrachi E."/>
        </authorList>
    </citation>
    <scope>NUCLEOTIDE SEQUENCE</scope>
    <source>
        <tissue evidence="3">Young leaves</tissue>
    </source>
</reference>
<feature type="compositionally biased region" description="Low complexity" evidence="2">
    <location>
        <begin position="97"/>
        <end position="109"/>
    </location>
</feature>
<gene>
    <name evidence="3" type="ORF">NE237_006037</name>
</gene>
<evidence type="ECO:0000313" key="4">
    <source>
        <dbReference type="Proteomes" id="UP001141806"/>
    </source>
</evidence>
<organism evidence="3 4">
    <name type="scientific">Protea cynaroides</name>
    <dbReference type="NCBI Taxonomy" id="273540"/>
    <lineage>
        <taxon>Eukaryota</taxon>
        <taxon>Viridiplantae</taxon>
        <taxon>Streptophyta</taxon>
        <taxon>Embryophyta</taxon>
        <taxon>Tracheophyta</taxon>
        <taxon>Spermatophyta</taxon>
        <taxon>Magnoliopsida</taxon>
        <taxon>Proteales</taxon>
        <taxon>Proteaceae</taxon>
        <taxon>Protea</taxon>
    </lineage>
</organism>
<dbReference type="EMBL" id="JAMYWD010000004">
    <property type="protein sequence ID" value="KAJ4972863.1"/>
    <property type="molecule type" value="Genomic_DNA"/>
</dbReference>
<dbReference type="OrthoDB" id="1676339at2759"/>
<protein>
    <submittedName>
        <fullName evidence="3">Uncharacterized protein</fullName>
    </submittedName>
</protein>
<evidence type="ECO:0000256" key="2">
    <source>
        <dbReference type="SAM" id="MobiDB-lite"/>
    </source>
</evidence>
<dbReference type="AlphaFoldDB" id="A0A9Q0KLL2"/>
<accession>A0A9Q0KLL2</accession>
<dbReference type="Pfam" id="PF04484">
    <property type="entry name" value="QWRF"/>
    <property type="match status" value="1"/>
</dbReference>
<comment type="caution">
    <text evidence="3">The sequence shown here is derived from an EMBL/GenBank/DDBJ whole genome shotgun (WGS) entry which is preliminary data.</text>
</comment>
<dbReference type="GO" id="GO:0005737">
    <property type="term" value="C:cytoplasm"/>
    <property type="evidence" value="ECO:0007669"/>
    <property type="project" value="TreeGrafter"/>
</dbReference>
<feature type="region of interest" description="Disordered" evidence="2">
    <location>
        <begin position="1"/>
        <end position="21"/>
    </location>
</feature>
<name>A0A9Q0KLL2_9MAGN</name>
<feature type="compositionally biased region" description="Polar residues" evidence="2">
    <location>
        <begin position="135"/>
        <end position="164"/>
    </location>
</feature>